<organism evidence="1 2">
    <name type="scientific">Prymnesium parvum</name>
    <name type="common">Toxic golden alga</name>
    <dbReference type="NCBI Taxonomy" id="97485"/>
    <lineage>
        <taxon>Eukaryota</taxon>
        <taxon>Haptista</taxon>
        <taxon>Haptophyta</taxon>
        <taxon>Prymnesiophyceae</taxon>
        <taxon>Prymnesiales</taxon>
        <taxon>Prymnesiaceae</taxon>
        <taxon>Prymnesium</taxon>
    </lineage>
</organism>
<dbReference type="SUPFAM" id="SSF51197">
    <property type="entry name" value="Clavaminate synthase-like"/>
    <property type="match status" value="1"/>
</dbReference>
<dbReference type="Gene3D" id="1.25.10.10">
    <property type="entry name" value="Leucine-rich Repeat Variant"/>
    <property type="match status" value="1"/>
</dbReference>
<accession>A0AB34JU03</accession>
<name>A0AB34JU03_PRYPA</name>
<protein>
    <submittedName>
        <fullName evidence="1">Uncharacterized protein</fullName>
    </submittedName>
</protein>
<dbReference type="Gene3D" id="2.60.120.620">
    <property type="entry name" value="q2cbj1_9rhob like domain"/>
    <property type="match status" value="1"/>
</dbReference>
<dbReference type="InterPro" id="IPR016024">
    <property type="entry name" value="ARM-type_fold"/>
</dbReference>
<dbReference type="Pfam" id="PF13646">
    <property type="entry name" value="HEAT_2"/>
    <property type="match status" value="1"/>
</dbReference>
<evidence type="ECO:0000313" key="2">
    <source>
        <dbReference type="Proteomes" id="UP001515480"/>
    </source>
</evidence>
<dbReference type="Proteomes" id="UP001515480">
    <property type="component" value="Unassembled WGS sequence"/>
</dbReference>
<dbReference type="AlphaFoldDB" id="A0AB34JU03"/>
<comment type="caution">
    <text evidence="1">The sequence shown here is derived from an EMBL/GenBank/DDBJ whole genome shotgun (WGS) entry which is preliminary data.</text>
</comment>
<dbReference type="EMBL" id="JBGBPQ010000005">
    <property type="protein sequence ID" value="KAL1524312.1"/>
    <property type="molecule type" value="Genomic_DNA"/>
</dbReference>
<sequence>MKRPLHAVIAGAPLLLDDEAMQAFIRNGFHVIEPHAMRLPPSFHTAIADKLSLQFADKETRGEVRASLNDALLQKLPELRELFSDPAVDGALTSILGRDWSLHSHSYVHDRFPTEAVQREMIHKDGGFAGCYDGLVTRSRWALLLYYPQAVADDFGPTEVVPGKHYLFENPLPDPGIRATPLTSSTPGTLVVTSYELWHRATFNRVTANPDRARFMLKFMAGRLSEPAADDPSWNNASTQWTSDGPLREAHTTSWEWHLGRDAAVCKLGEDEVAALCRSLDAADEEERLSAALALGRAGQFDALVANLKAKAAKCRRRFLAAADSWKEGDDPPAWPANFYGRRWLEGSAFVGLAAGGAGGAAAAARLLDRSEEWWVRAAAAQALAEMGGMHAAVAAPQLREALRDPDEWVGLAAAEALGCVAPSADGANEEALARALLQPVERQPRWPVQGLRGKWAVVALAKLAGQPGYRNLPAETRETVERALASIAENNTAGGEVLKSGPAWWAQLGLKRASGASQTSPGSWF</sequence>
<dbReference type="InterPro" id="IPR011989">
    <property type="entry name" value="ARM-like"/>
</dbReference>
<proteinExistence type="predicted"/>
<keyword evidence="2" id="KW-1185">Reference proteome</keyword>
<reference evidence="1 2" key="1">
    <citation type="journal article" date="2024" name="Science">
        <title>Giant polyketide synthase enzymes in the biosynthesis of giant marine polyether toxins.</title>
        <authorList>
            <person name="Fallon T.R."/>
            <person name="Shende V.V."/>
            <person name="Wierzbicki I.H."/>
            <person name="Pendleton A.L."/>
            <person name="Watervoot N.F."/>
            <person name="Auber R.P."/>
            <person name="Gonzalez D.J."/>
            <person name="Wisecaver J.H."/>
            <person name="Moore B.S."/>
        </authorList>
    </citation>
    <scope>NUCLEOTIDE SEQUENCE [LARGE SCALE GENOMIC DNA]</scope>
    <source>
        <strain evidence="1 2">12B1</strain>
    </source>
</reference>
<evidence type="ECO:0000313" key="1">
    <source>
        <dbReference type="EMBL" id="KAL1524312.1"/>
    </source>
</evidence>
<gene>
    <name evidence="1" type="ORF">AB1Y20_019213</name>
</gene>
<dbReference type="SUPFAM" id="SSF48371">
    <property type="entry name" value="ARM repeat"/>
    <property type="match status" value="1"/>
</dbReference>